<evidence type="ECO:0000313" key="4">
    <source>
        <dbReference type="Proteomes" id="UP000287447"/>
    </source>
</evidence>
<dbReference type="InterPro" id="IPR007607">
    <property type="entry name" value="BacA/B"/>
</dbReference>
<dbReference type="RefSeq" id="WP_127767076.1">
    <property type="nucleotide sequence ID" value="NZ_SADE01000003.1"/>
</dbReference>
<protein>
    <submittedName>
        <fullName evidence="3">Polymer-forming cytoskeletal protein</fullName>
    </submittedName>
</protein>
<dbReference type="Proteomes" id="UP000287447">
    <property type="component" value="Unassembled WGS sequence"/>
</dbReference>
<feature type="region of interest" description="Disordered" evidence="2">
    <location>
        <begin position="146"/>
        <end position="177"/>
    </location>
</feature>
<dbReference type="EMBL" id="SADE01000003">
    <property type="protein sequence ID" value="RVU34856.1"/>
    <property type="molecule type" value="Genomic_DNA"/>
</dbReference>
<reference evidence="4" key="1">
    <citation type="submission" date="2019-01" db="EMBL/GenBank/DDBJ databases">
        <title>Gri0909 isolated from a small marine red alga.</title>
        <authorList>
            <person name="Kim J."/>
            <person name="Jeong S.E."/>
            <person name="Jeon C.O."/>
        </authorList>
    </citation>
    <scope>NUCLEOTIDE SEQUENCE [LARGE SCALE GENOMIC DNA]</scope>
    <source>
        <strain evidence="4">Gri0909</strain>
    </source>
</reference>
<feature type="compositionally biased region" description="Basic and acidic residues" evidence="2">
    <location>
        <begin position="158"/>
        <end position="167"/>
    </location>
</feature>
<keyword evidence="4" id="KW-1185">Reference proteome</keyword>
<proteinExistence type="inferred from homology"/>
<comment type="similarity">
    <text evidence="1">Belongs to the bactofilin family.</text>
</comment>
<name>A0A437QK16_9PROT</name>
<dbReference type="OrthoDB" id="5738271at2"/>
<dbReference type="PANTHER" id="PTHR35024">
    <property type="entry name" value="HYPOTHETICAL CYTOSOLIC PROTEIN"/>
    <property type="match status" value="1"/>
</dbReference>
<gene>
    <name evidence="3" type="ORF">EOI86_18625</name>
</gene>
<evidence type="ECO:0000313" key="3">
    <source>
        <dbReference type="EMBL" id="RVU34856.1"/>
    </source>
</evidence>
<organism evidence="3 4">
    <name type="scientific">Hwanghaeella grinnelliae</name>
    <dbReference type="NCBI Taxonomy" id="2500179"/>
    <lineage>
        <taxon>Bacteria</taxon>
        <taxon>Pseudomonadati</taxon>
        <taxon>Pseudomonadota</taxon>
        <taxon>Alphaproteobacteria</taxon>
        <taxon>Rhodospirillales</taxon>
        <taxon>Rhodospirillaceae</taxon>
        <taxon>Hwanghaeella</taxon>
    </lineage>
</organism>
<evidence type="ECO:0000256" key="2">
    <source>
        <dbReference type="SAM" id="MobiDB-lite"/>
    </source>
</evidence>
<dbReference type="AlphaFoldDB" id="A0A437QK16"/>
<sequence length="177" mass="18078">MFGGSKSKAEKAGAAPVAEKKTFAPSIVSANLRITGDLESDGDIQVDGHVDGDIRTSKLTIGPDAAVNGAIYADEVMVSGTVNGSIQASLVKLYNSAKVTGDIVHEALAIEAGAFIQGLCKRVDLTPKTQAGKDAKKEVADVKPVGVENAAMEGDTADDAKDGDDNVIKPAALAQKG</sequence>
<accession>A0A437QK16</accession>
<dbReference type="PANTHER" id="PTHR35024:SF4">
    <property type="entry name" value="POLYMER-FORMING CYTOSKELETAL PROTEIN"/>
    <property type="match status" value="1"/>
</dbReference>
<evidence type="ECO:0000256" key="1">
    <source>
        <dbReference type="ARBA" id="ARBA00044755"/>
    </source>
</evidence>
<dbReference type="Pfam" id="PF04519">
    <property type="entry name" value="Bactofilin"/>
    <property type="match status" value="1"/>
</dbReference>
<comment type="caution">
    <text evidence="3">The sequence shown here is derived from an EMBL/GenBank/DDBJ whole genome shotgun (WGS) entry which is preliminary data.</text>
</comment>